<dbReference type="GO" id="GO:0008528">
    <property type="term" value="F:G protein-coupled peptide receptor activity"/>
    <property type="evidence" value="ECO:0007669"/>
    <property type="project" value="InterPro"/>
</dbReference>
<dbReference type="Pfam" id="PF10324">
    <property type="entry name" value="7TM_GPCR_Srw"/>
    <property type="match status" value="1"/>
</dbReference>
<name>A0A9D4HY83_DREPO</name>
<dbReference type="PANTHER" id="PTHR24243:SF208">
    <property type="entry name" value="PYROKININ-1 RECEPTOR"/>
    <property type="match status" value="1"/>
</dbReference>
<proteinExistence type="predicted"/>
<evidence type="ECO:0000256" key="1">
    <source>
        <dbReference type="ARBA" id="ARBA00004141"/>
    </source>
</evidence>
<keyword evidence="6" id="KW-0675">Receptor</keyword>
<feature type="transmembrane region" description="Helical" evidence="8">
    <location>
        <begin position="123"/>
        <end position="145"/>
    </location>
</feature>
<keyword evidence="2 8" id="KW-0812">Transmembrane</keyword>
<comment type="caution">
    <text evidence="10">The sequence shown here is derived from an EMBL/GenBank/DDBJ whole genome shotgun (WGS) entry which is preliminary data.</text>
</comment>
<reference evidence="10" key="2">
    <citation type="submission" date="2020-11" db="EMBL/GenBank/DDBJ databases">
        <authorList>
            <person name="McCartney M.A."/>
            <person name="Auch B."/>
            <person name="Kono T."/>
            <person name="Mallez S."/>
            <person name="Becker A."/>
            <person name="Gohl D.M."/>
            <person name="Silverstein K.A.T."/>
            <person name="Koren S."/>
            <person name="Bechman K.B."/>
            <person name="Herman A."/>
            <person name="Abrahante J.E."/>
            <person name="Garbe J."/>
        </authorList>
    </citation>
    <scope>NUCLEOTIDE SEQUENCE</scope>
    <source>
        <strain evidence="10">Duluth1</strain>
        <tissue evidence="10">Whole animal</tissue>
    </source>
</reference>
<feature type="domain" description="G-protein coupled receptors family 1 profile" evidence="9">
    <location>
        <begin position="1"/>
        <end position="143"/>
    </location>
</feature>
<comment type="subcellular location">
    <subcellularLocation>
        <location evidence="1">Membrane</location>
        <topology evidence="1">Multi-pass membrane protein</topology>
    </subcellularLocation>
</comment>
<organism evidence="10 11">
    <name type="scientific">Dreissena polymorpha</name>
    <name type="common">Zebra mussel</name>
    <name type="synonym">Mytilus polymorpha</name>
    <dbReference type="NCBI Taxonomy" id="45954"/>
    <lineage>
        <taxon>Eukaryota</taxon>
        <taxon>Metazoa</taxon>
        <taxon>Spiralia</taxon>
        <taxon>Lophotrochozoa</taxon>
        <taxon>Mollusca</taxon>
        <taxon>Bivalvia</taxon>
        <taxon>Autobranchia</taxon>
        <taxon>Heteroconchia</taxon>
        <taxon>Euheterodonta</taxon>
        <taxon>Imparidentia</taxon>
        <taxon>Neoheterodontei</taxon>
        <taxon>Myida</taxon>
        <taxon>Dreissenoidea</taxon>
        <taxon>Dreissenidae</taxon>
        <taxon>Dreissena</taxon>
    </lineage>
</organism>
<evidence type="ECO:0000256" key="2">
    <source>
        <dbReference type="ARBA" id="ARBA00022692"/>
    </source>
</evidence>
<sequence length="171" mass="19514">MDTRARIANRPRRDTKIYLTYLFTYGKTLLFGAPFPLLLIGNVIVVVQLARSRSRHQRMNISGQVRDTRSLSILMIALCVLFLVTVTPVSVGMVYLPYQREKNFALASVDPDTALYDAQYFKFFYSVAYLVSFFNSIFNFAIYVFSGSKFRAELVSMLCCKANYGIRSFGS</sequence>
<protein>
    <recommendedName>
        <fullName evidence="9">G-protein coupled receptors family 1 profile domain-containing protein</fullName>
    </recommendedName>
</protein>
<reference evidence="10" key="1">
    <citation type="journal article" date="2019" name="bioRxiv">
        <title>The Genome of the Zebra Mussel, Dreissena polymorpha: A Resource for Invasive Species Research.</title>
        <authorList>
            <person name="McCartney M.A."/>
            <person name="Auch B."/>
            <person name="Kono T."/>
            <person name="Mallez S."/>
            <person name="Zhang Y."/>
            <person name="Obille A."/>
            <person name="Becker A."/>
            <person name="Abrahante J.E."/>
            <person name="Garbe J."/>
            <person name="Badalamenti J.P."/>
            <person name="Herman A."/>
            <person name="Mangelson H."/>
            <person name="Liachko I."/>
            <person name="Sullivan S."/>
            <person name="Sone E.D."/>
            <person name="Koren S."/>
            <person name="Silverstein K.A.T."/>
            <person name="Beckman K.B."/>
            <person name="Gohl D.M."/>
        </authorList>
    </citation>
    <scope>NUCLEOTIDE SEQUENCE</scope>
    <source>
        <strain evidence="10">Duluth1</strain>
        <tissue evidence="10">Whole animal</tissue>
    </source>
</reference>
<evidence type="ECO:0000256" key="7">
    <source>
        <dbReference type="ARBA" id="ARBA00023224"/>
    </source>
</evidence>
<dbReference type="InterPro" id="IPR019427">
    <property type="entry name" value="7TM_GPCR_serpentine_rcpt_Srw"/>
</dbReference>
<dbReference type="Gene3D" id="1.20.1070.10">
    <property type="entry name" value="Rhodopsin 7-helix transmembrane proteins"/>
    <property type="match status" value="1"/>
</dbReference>
<evidence type="ECO:0000256" key="3">
    <source>
        <dbReference type="ARBA" id="ARBA00022989"/>
    </source>
</evidence>
<evidence type="ECO:0000313" key="11">
    <source>
        <dbReference type="Proteomes" id="UP000828390"/>
    </source>
</evidence>
<evidence type="ECO:0000259" key="9">
    <source>
        <dbReference type="PROSITE" id="PS50262"/>
    </source>
</evidence>
<feature type="transmembrane region" description="Helical" evidence="8">
    <location>
        <begin position="29"/>
        <end position="50"/>
    </location>
</feature>
<dbReference type="InterPro" id="IPR017452">
    <property type="entry name" value="GPCR_Rhodpsn_7TM"/>
</dbReference>
<feature type="transmembrane region" description="Helical" evidence="8">
    <location>
        <begin position="71"/>
        <end position="96"/>
    </location>
</feature>
<evidence type="ECO:0000256" key="4">
    <source>
        <dbReference type="ARBA" id="ARBA00023040"/>
    </source>
</evidence>
<keyword evidence="11" id="KW-1185">Reference proteome</keyword>
<dbReference type="GO" id="GO:0016020">
    <property type="term" value="C:membrane"/>
    <property type="evidence" value="ECO:0007669"/>
    <property type="project" value="UniProtKB-SubCell"/>
</dbReference>
<dbReference type="PROSITE" id="PS50262">
    <property type="entry name" value="G_PROTEIN_RECEP_F1_2"/>
    <property type="match status" value="1"/>
</dbReference>
<keyword evidence="4" id="KW-0297">G-protein coupled receptor</keyword>
<dbReference type="AlphaFoldDB" id="A0A9D4HY83"/>
<keyword evidence="7" id="KW-0807">Transducer</keyword>
<gene>
    <name evidence="10" type="ORF">DPMN_041832</name>
</gene>
<dbReference type="PANTHER" id="PTHR24243">
    <property type="entry name" value="G-PROTEIN COUPLED RECEPTOR"/>
    <property type="match status" value="1"/>
</dbReference>
<dbReference type="Proteomes" id="UP000828390">
    <property type="component" value="Unassembled WGS sequence"/>
</dbReference>
<accession>A0A9D4HY83</accession>
<evidence type="ECO:0000256" key="6">
    <source>
        <dbReference type="ARBA" id="ARBA00023170"/>
    </source>
</evidence>
<evidence type="ECO:0000256" key="8">
    <source>
        <dbReference type="SAM" id="Phobius"/>
    </source>
</evidence>
<evidence type="ECO:0000256" key="5">
    <source>
        <dbReference type="ARBA" id="ARBA00023136"/>
    </source>
</evidence>
<keyword evidence="3 8" id="KW-1133">Transmembrane helix</keyword>
<dbReference type="SUPFAM" id="SSF81321">
    <property type="entry name" value="Family A G protein-coupled receptor-like"/>
    <property type="match status" value="1"/>
</dbReference>
<dbReference type="EMBL" id="JAIWYP010000011">
    <property type="protein sequence ID" value="KAH3735341.1"/>
    <property type="molecule type" value="Genomic_DNA"/>
</dbReference>
<keyword evidence="5 8" id="KW-0472">Membrane</keyword>
<evidence type="ECO:0000313" key="10">
    <source>
        <dbReference type="EMBL" id="KAH3735341.1"/>
    </source>
</evidence>